<dbReference type="WBParaSite" id="SCUD_0002219801-mRNA-1">
    <property type="protein sequence ID" value="SCUD_0002219801-mRNA-1"/>
    <property type="gene ID" value="SCUD_0002219801"/>
</dbReference>
<dbReference type="STRING" id="6186.A0A183L4D5"/>
<feature type="transmembrane region" description="Helical" evidence="1">
    <location>
        <begin position="111"/>
        <end position="131"/>
    </location>
</feature>
<evidence type="ECO:0000256" key="1">
    <source>
        <dbReference type="SAM" id="Phobius"/>
    </source>
</evidence>
<evidence type="ECO:0000313" key="4">
    <source>
        <dbReference type="WBParaSite" id="SCUD_0002219801-mRNA-1"/>
    </source>
</evidence>
<protein>
    <submittedName>
        <fullName evidence="4">Guanylate kinase-like domain-containing protein</fullName>
    </submittedName>
</protein>
<keyword evidence="1" id="KW-1133">Transmembrane helix</keyword>
<accession>A0A183L4D5</accession>
<proteinExistence type="predicted"/>
<dbReference type="AlphaFoldDB" id="A0A183L4D5"/>
<sequence>MVHITEARIGVLNLTGWARRKAGPIKTLDCSHVTIPFCARDADNYDTKDIVLYEEVAMVSGFQRPVICLIGAPGVGRRSLRNMLIRANRERYASAIARKLIRNFILIYNKLHIISIKLIYFSFFTILWYRISQSVK</sequence>
<dbReference type="EMBL" id="UZAK01048608">
    <property type="protein sequence ID" value="VDP78008.1"/>
    <property type="molecule type" value="Genomic_DNA"/>
</dbReference>
<reference evidence="2 3" key="2">
    <citation type="submission" date="2018-11" db="EMBL/GenBank/DDBJ databases">
        <authorList>
            <consortium name="Pathogen Informatics"/>
        </authorList>
    </citation>
    <scope>NUCLEOTIDE SEQUENCE [LARGE SCALE GENOMIC DNA]</scope>
    <source>
        <strain evidence="2">Dakar</strain>
        <strain evidence="3">Dakar, Senegal</strain>
    </source>
</reference>
<evidence type="ECO:0000313" key="2">
    <source>
        <dbReference type="EMBL" id="VDP78008.1"/>
    </source>
</evidence>
<keyword evidence="1" id="KW-0812">Transmembrane</keyword>
<gene>
    <name evidence="2" type="ORF">SCUD_LOCUS22195</name>
</gene>
<dbReference type="Proteomes" id="UP000279833">
    <property type="component" value="Unassembled WGS sequence"/>
</dbReference>
<reference evidence="4" key="1">
    <citation type="submission" date="2016-06" db="UniProtKB">
        <authorList>
            <consortium name="WormBaseParasite"/>
        </authorList>
    </citation>
    <scope>IDENTIFICATION</scope>
</reference>
<name>A0A183L4D5_9TREM</name>
<keyword evidence="3" id="KW-1185">Reference proteome</keyword>
<keyword evidence="1" id="KW-0472">Membrane</keyword>
<organism evidence="4">
    <name type="scientific">Schistosoma curassoni</name>
    <dbReference type="NCBI Taxonomy" id="6186"/>
    <lineage>
        <taxon>Eukaryota</taxon>
        <taxon>Metazoa</taxon>
        <taxon>Spiralia</taxon>
        <taxon>Lophotrochozoa</taxon>
        <taxon>Platyhelminthes</taxon>
        <taxon>Trematoda</taxon>
        <taxon>Digenea</taxon>
        <taxon>Strigeidida</taxon>
        <taxon>Schistosomatoidea</taxon>
        <taxon>Schistosomatidae</taxon>
        <taxon>Schistosoma</taxon>
    </lineage>
</organism>
<evidence type="ECO:0000313" key="3">
    <source>
        <dbReference type="Proteomes" id="UP000279833"/>
    </source>
</evidence>